<dbReference type="EC" id="2.7.4.9" evidence="8"/>
<evidence type="ECO:0000256" key="6">
    <source>
        <dbReference type="ARBA" id="ARBA00022840"/>
    </source>
</evidence>
<dbReference type="Proteomes" id="UP000319976">
    <property type="component" value="Chromosome"/>
</dbReference>
<evidence type="ECO:0000256" key="2">
    <source>
        <dbReference type="ARBA" id="ARBA00022679"/>
    </source>
</evidence>
<dbReference type="InterPro" id="IPR039430">
    <property type="entry name" value="Thymidylate_kin-like_dom"/>
</dbReference>
<evidence type="ECO:0000256" key="3">
    <source>
        <dbReference type="ARBA" id="ARBA00022727"/>
    </source>
</evidence>
<dbReference type="Gene3D" id="3.40.50.300">
    <property type="entry name" value="P-loop containing nucleotide triphosphate hydrolases"/>
    <property type="match status" value="1"/>
</dbReference>
<evidence type="ECO:0000256" key="5">
    <source>
        <dbReference type="ARBA" id="ARBA00022777"/>
    </source>
</evidence>
<sequence>MPNSIDSTSHRARLIALEGIDGAGKGTQAKRLYEALLDAGKRVTLLGFPRYADTRFGGLVGDFLNGKFGPLDQVHPMLASLLYAGDRFESKPVLEAALAEYDIVLCDRYVGSNLAHQGVRFSEQERAERLQLIHEIEHEIYGLPCADVTILLDISAEASRRQIATKAKRDYTEQAADLQESDLAYQQSVRAMYLELANTEPGWCVVECERDGSVRSVEEIAADVWAAACSA</sequence>
<comment type="similarity">
    <text evidence="1 8">Belongs to the thymidylate kinase family.</text>
</comment>
<evidence type="ECO:0000256" key="4">
    <source>
        <dbReference type="ARBA" id="ARBA00022741"/>
    </source>
</evidence>
<evidence type="ECO:0000256" key="1">
    <source>
        <dbReference type="ARBA" id="ARBA00009776"/>
    </source>
</evidence>
<keyword evidence="11" id="KW-1185">Reference proteome</keyword>
<dbReference type="OrthoDB" id="9774907at2"/>
<dbReference type="GO" id="GO:0004798">
    <property type="term" value="F:dTMP kinase activity"/>
    <property type="evidence" value="ECO:0007669"/>
    <property type="project" value="UniProtKB-UniRule"/>
</dbReference>
<dbReference type="Pfam" id="PF02223">
    <property type="entry name" value="Thymidylate_kin"/>
    <property type="match status" value="1"/>
</dbReference>
<dbReference type="GO" id="GO:0006233">
    <property type="term" value="P:dTDP biosynthetic process"/>
    <property type="evidence" value="ECO:0007669"/>
    <property type="project" value="InterPro"/>
</dbReference>
<evidence type="ECO:0000256" key="8">
    <source>
        <dbReference type="HAMAP-Rule" id="MF_00165"/>
    </source>
</evidence>
<keyword evidence="3 8" id="KW-0545">Nucleotide biosynthesis</keyword>
<dbReference type="GO" id="GO:0005524">
    <property type="term" value="F:ATP binding"/>
    <property type="evidence" value="ECO:0007669"/>
    <property type="project" value="UniProtKB-UniRule"/>
</dbReference>
<dbReference type="GO" id="GO:0005829">
    <property type="term" value="C:cytosol"/>
    <property type="evidence" value="ECO:0007669"/>
    <property type="project" value="TreeGrafter"/>
</dbReference>
<keyword evidence="2 8" id="KW-0808">Transferase</keyword>
<dbReference type="InterPro" id="IPR027417">
    <property type="entry name" value="P-loop_NTPase"/>
</dbReference>
<keyword evidence="5 8" id="KW-0418">Kinase</keyword>
<dbReference type="AlphaFoldDB" id="A0A517TDH4"/>
<keyword evidence="6 8" id="KW-0067">ATP-binding</keyword>
<accession>A0A517TDH4</accession>
<dbReference type="KEGG" id="chya:V22_36900"/>
<organism evidence="10 11">
    <name type="scientific">Calycomorphotria hydatis</name>
    <dbReference type="NCBI Taxonomy" id="2528027"/>
    <lineage>
        <taxon>Bacteria</taxon>
        <taxon>Pseudomonadati</taxon>
        <taxon>Planctomycetota</taxon>
        <taxon>Planctomycetia</taxon>
        <taxon>Planctomycetales</taxon>
        <taxon>Planctomycetaceae</taxon>
        <taxon>Calycomorphotria</taxon>
    </lineage>
</organism>
<evidence type="ECO:0000313" key="11">
    <source>
        <dbReference type="Proteomes" id="UP000319976"/>
    </source>
</evidence>
<feature type="domain" description="Thymidylate kinase-like" evidence="9">
    <location>
        <begin position="17"/>
        <end position="210"/>
    </location>
</feature>
<dbReference type="InterPro" id="IPR018094">
    <property type="entry name" value="Thymidylate_kinase"/>
</dbReference>
<dbReference type="GO" id="GO:0006235">
    <property type="term" value="P:dTTP biosynthetic process"/>
    <property type="evidence" value="ECO:0007669"/>
    <property type="project" value="UniProtKB-UniRule"/>
</dbReference>
<dbReference type="HAMAP" id="MF_00165">
    <property type="entry name" value="Thymidylate_kinase"/>
    <property type="match status" value="1"/>
</dbReference>
<keyword evidence="4 8" id="KW-0547">Nucleotide-binding</keyword>
<protein>
    <recommendedName>
        <fullName evidence="8">Thymidylate kinase</fullName>
        <ecNumber evidence="8">2.7.4.9</ecNumber>
    </recommendedName>
    <alternativeName>
        <fullName evidence="8">dTMP kinase</fullName>
    </alternativeName>
</protein>
<comment type="catalytic activity">
    <reaction evidence="7 8">
        <text>dTMP + ATP = dTDP + ADP</text>
        <dbReference type="Rhea" id="RHEA:13517"/>
        <dbReference type="ChEBI" id="CHEBI:30616"/>
        <dbReference type="ChEBI" id="CHEBI:58369"/>
        <dbReference type="ChEBI" id="CHEBI:63528"/>
        <dbReference type="ChEBI" id="CHEBI:456216"/>
        <dbReference type="EC" id="2.7.4.9"/>
    </reaction>
</comment>
<comment type="caution">
    <text evidence="8">Lacks conserved residue(s) required for the propagation of feature annotation.</text>
</comment>
<dbReference type="NCBIfam" id="TIGR00041">
    <property type="entry name" value="DTMP_kinase"/>
    <property type="match status" value="1"/>
</dbReference>
<evidence type="ECO:0000259" key="9">
    <source>
        <dbReference type="Pfam" id="PF02223"/>
    </source>
</evidence>
<dbReference type="PANTHER" id="PTHR10344:SF4">
    <property type="entry name" value="UMP-CMP KINASE 2, MITOCHONDRIAL"/>
    <property type="match status" value="1"/>
</dbReference>
<dbReference type="RefSeq" id="WP_145265491.1">
    <property type="nucleotide sequence ID" value="NZ_CP036316.1"/>
</dbReference>
<evidence type="ECO:0000313" key="10">
    <source>
        <dbReference type="EMBL" id="QDT66423.1"/>
    </source>
</evidence>
<dbReference type="GO" id="GO:0006227">
    <property type="term" value="P:dUDP biosynthetic process"/>
    <property type="evidence" value="ECO:0007669"/>
    <property type="project" value="TreeGrafter"/>
</dbReference>
<dbReference type="CDD" id="cd01672">
    <property type="entry name" value="TMPK"/>
    <property type="match status" value="1"/>
</dbReference>
<reference evidence="10 11" key="1">
    <citation type="submission" date="2019-02" db="EMBL/GenBank/DDBJ databases">
        <title>Deep-cultivation of Planctomycetes and their phenomic and genomic characterization uncovers novel biology.</title>
        <authorList>
            <person name="Wiegand S."/>
            <person name="Jogler M."/>
            <person name="Boedeker C."/>
            <person name="Pinto D."/>
            <person name="Vollmers J."/>
            <person name="Rivas-Marin E."/>
            <person name="Kohn T."/>
            <person name="Peeters S.H."/>
            <person name="Heuer A."/>
            <person name="Rast P."/>
            <person name="Oberbeckmann S."/>
            <person name="Bunk B."/>
            <person name="Jeske O."/>
            <person name="Meyerdierks A."/>
            <person name="Storesund J.E."/>
            <person name="Kallscheuer N."/>
            <person name="Luecker S."/>
            <person name="Lage O.M."/>
            <person name="Pohl T."/>
            <person name="Merkel B.J."/>
            <person name="Hornburger P."/>
            <person name="Mueller R.-W."/>
            <person name="Bruemmer F."/>
            <person name="Labrenz M."/>
            <person name="Spormann A.M."/>
            <person name="Op den Camp H."/>
            <person name="Overmann J."/>
            <person name="Amann R."/>
            <person name="Jetten M.S.M."/>
            <person name="Mascher T."/>
            <person name="Medema M.H."/>
            <person name="Devos D.P."/>
            <person name="Kaster A.-K."/>
            <person name="Ovreas L."/>
            <person name="Rohde M."/>
            <person name="Galperin M.Y."/>
            <person name="Jogler C."/>
        </authorList>
    </citation>
    <scope>NUCLEOTIDE SEQUENCE [LARGE SCALE GENOMIC DNA]</scope>
    <source>
        <strain evidence="10 11">V22</strain>
    </source>
</reference>
<dbReference type="SUPFAM" id="SSF52540">
    <property type="entry name" value="P-loop containing nucleoside triphosphate hydrolases"/>
    <property type="match status" value="1"/>
</dbReference>
<evidence type="ECO:0000256" key="7">
    <source>
        <dbReference type="ARBA" id="ARBA00048743"/>
    </source>
</evidence>
<dbReference type="EMBL" id="CP036316">
    <property type="protein sequence ID" value="QDT66423.1"/>
    <property type="molecule type" value="Genomic_DNA"/>
</dbReference>
<comment type="function">
    <text evidence="8">Phosphorylation of dTMP to form dTDP in both de novo and salvage pathways of dTTP synthesis.</text>
</comment>
<proteinExistence type="inferred from homology"/>
<dbReference type="PANTHER" id="PTHR10344">
    <property type="entry name" value="THYMIDYLATE KINASE"/>
    <property type="match status" value="1"/>
</dbReference>
<gene>
    <name evidence="8 10" type="primary">tmk</name>
    <name evidence="10" type="ORF">V22_36900</name>
</gene>
<name>A0A517TDH4_9PLAN</name>